<keyword evidence="1" id="KW-0732">Signal</keyword>
<protein>
    <submittedName>
        <fullName evidence="2">Peptidase inhibitor family I36 protein</fullName>
    </submittedName>
</protein>
<gene>
    <name evidence="2" type="ORF">JW592_08670</name>
</gene>
<comment type="caution">
    <text evidence="2">The sequence shown here is derived from an EMBL/GenBank/DDBJ whole genome shotgun (WGS) entry which is preliminary data.</text>
</comment>
<feature type="chain" id="PRO_5047211905" evidence="1">
    <location>
        <begin position="29"/>
        <end position="163"/>
    </location>
</feature>
<reference evidence="2 3" key="1">
    <citation type="submission" date="2021-02" db="EMBL/GenBank/DDBJ databases">
        <title>Streptomyces spirodelae sp. nov., isolated from duckweed.</title>
        <authorList>
            <person name="Saimee Y."/>
            <person name="Duangmal K."/>
        </authorList>
    </citation>
    <scope>NUCLEOTIDE SEQUENCE [LARGE SCALE GENOMIC DNA]</scope>
    <source>
        <strain evidence="2 3">DW4-2</strain>
    </source>
</reference>
<keyword evidence="3" id="KW-1185">Reference proteome</keyword>
<name>A0ABS3WQZ6_9ACTN</name>
<evidence type="ECO:0000313" key="3">
    <source>
        <dbReference type="Proteomes" id="UP001518976"/>
    </source>
</evidence>
<dbReference type="Pfam" id="PF03995">
    <property type="entry name" value="Inhibitor_I36"/>
    <property type="match status" value="1"/>
</dbReference>
<dbReference type="EMBL" id="JAFFZN010000005">
    <property type="protein sequence ID" value="MBO8185534.1"/>
    <property type="molecule type" value="Genomic_DNA"/>
</dbReference>
<organism evidence="2 3">
    <name type="scientific">Streptomyces spirodelae</name>
    <dbReference type="NCBI Taxonomy" id="2812904"/>
    <lineage>
        <taxon>Bacteria</taxon>
        <taxon>Bacillati</taxon>
        <taxon>Actinomycetota</taxon>
        <taxon>Actinomycetes</taxon>
        <taxon>Kitasatosporales</taxon>
        <taxon>Streptomycetaceae</taxon>
        <taxon>Streptomyces</taxon>
    </lineage>
</organism>
<accession>A0ABS3WQZ6</accession>
<dbReference type="Proteomes" id="UP001518976">
    <property type="component" value="Unassembled WGS sequence"/>
</dbReference>
<proteinExistence type="predicted"/>
<dbReference type="Gene3D" id="2.60.20.10">
    <property type="entry name" value="Crystallins"/>
    <property type="match status" value="1"/>
</dbReference>
<dbReference type="RefSeq" id="WP_209264336.1">
    <property type="nucleotide sequence ID" value="NZ_JAFFZN010000005.1"/>
</dbReference>
<evidence type="ECO:0000313" key="2">
    <source>
        <dbReference type="EMBL" id="MBO8185534.1"/>
    </source>
</evidence>
<feature type="signal peptide" evidence="1">
    <location>
        <begin position="1"/>
        <end position="28"/>
    </location>
</feature>
<sequence>MKSLKKAGVAISTGCIIAGGLTVLPAQAAPSAASAKVDSYMAAVPHGTKLSNNEISYEGGQVRVLMNATAKSCTAGWYCVWEHSNWRGAMAKWSTTAAHCKKFKFTKYWRNKVSSFWARGGCESRNYFLKDAKAHQLDPFEYFEGKKAYVRYNDRYDYASRGL</sequence>
<evidence type="ECO:0000256" key="1">
    <source>
        <dbReference type="SAM" id="SignalP"/>
    </source>
</evidence>